<dbReference type="GO" id="GO:0003677">
    <property type="term" value="F:DNA binding"/>
    <property type="evidence" value="ECO:0007669"/>
    <property type="project" value="UniProtKB-UniRule"/>
</dbReference>
<keyword evidence="8" id="KW-1185">Reference proteome</keyword>
<keyword evidence="4 6" id="KW-0238">DNA-binding</keyword>
<evidence type="ECO:0000256" key="6">
    <source>
        <dbReference type="RuleBase" id="RU365089"/>
    </source>
</evidence>
<organism evidence="7 8">
    <name type="scientific">Butyricimonas faecalis</name>
    <dbReference type="NCBI Taxonomy" id="2093856"/>
    <lineage>
        <taxon>Bacteria</taxon>
        <taxon>Pseudomonadati</taxon>
        <taxon>Bacteroidota</taxon>
        <taxon>Bacteroidia</taxon>
        <taxon>Bacteroidales</taxon>
        <taxon>Odoribacteraceae</taxon>
        <taxon>Butyricimonas</taxon>
    </lineage>
</organism>
<dbReference type="GO" id="GO:0004803">
    <property type="term" value="F:transposase activity"/>
    <property type="evidence" value="ECO:0007669"/>
    <property type="project" value="UniProtKB-UniRule"/>
</dbReference>
<evidence type="ECO:0000256" key="2">
    <source>
        <dbReference type="ARBA" id="ARBA00010961"/>
    </source>
</evidence>
<dbReference type="RefSeq" id="WP_127075025.1">
    <property type="nucleotide sequence ID" value="NZ_CP032819.1"/>
</dbReference>
<keyword evidence="5 6" id="KW-0233">DNA recombination</keyword>
<comment type="function">
    <text evidence="1 6">Required for the transposition of the insertion element.</text>
</comment>
<dbReference type="Pfam" id="PF00872">
    <property type="entry name" value="Transposase_mut"/>
    <property type="match status" value="1"/>
</dbReference>
<keyword evidence="3 6" id="KW-0815">Transposition</keyword>
<dbReference type="Proteomes" id="UP000270673">
    <property type="component" value="Chromosome"/>
</dbReference>
<reference evidence="7 8" key="1">
    <citation type="submission" date="2018-10" db="EMBL/GenBank/DDBJ databases">
        <title>Butyricimonas faecalis sp. nov., isolated from human faeces and emended description of the genus Butyricimonas.</title>
        <authorList>
            <person name="Le Roy T."/>
            <person name="Van der Smissen P."/>
            <person name="Paquot A."/>
            <person name="Delzenne N."/>
            <person name="Muccioli G."/>
            <person name="Collet J.-F."/>
            <person name="Cani P.D."/>
        </authorList>
    </citation>
    <scope>NUCLEOTIDE SEQUENCE [LARGE SCALE GENOMIC DNA]</scope>
    <source>
        <strain evidence="7 8">H184</strain>
    </source>
</reference>
<protein>
    <recommendedName>
        <fullName evidence="6">Mutator family transposase</fullName>
    </recommendedName>
</protein>
<dbReference type="AlphaFoldDB" id="A0A3Q9IPL7"/>
<accession>A0A3Q9IPL7</accession>
<comment type="similarity">
    <text evidence="2 6">Belongs to the transposase mutator family.</text>
</comment>
<proteinExistence type="inferred from homology"/>
<evidence type="ECO:0000256" key="3">
    <source>
        <dbReference type="ARBA" id="ARBA00022578"/>
    </source>
</evidence>
<gene>
    <name evidence="7" type="ORF">D8S85_09930</name>
</gene>
<dbReference type="PROSITE" id="PS01007">
    <property type="entry name" value="TRANSPOSASE_MUTATOR"/>
    <property type="match status" value="1"/>
</dbReference>
<evidence type="ECO:0000256" key="4">
    <source>
        <dbReference type="ARBA" id="ARBA00023125"/>
    </source>
</evidence>
<evidence type="ECO:0000313" key="7">
    <source>
        <dbReference type="EMBL" id="AZS29834.1"/>
    </source>
</evidence>
<evidence type="ECO:0000256" key="1">
    <source>
        <dbReference type="ARBA" id="ARBA00002190"/>
    </source>
</evidence>
<keyword evidence="6" id="KW-0814">Transposable element</keyword>
<dbReference type="PANTHER" id="PTHR33217:SF8">
    <property type="entry name" value="MUTATOR FAMILY TRANSPOSASE"/>
    <property type="match status" value="1"/>
</dbReference>
<sequence>MEFTHEQISEIISEITNGESGFHGLVKRGLESLMLTERSLHNEMLSDVSNGFRGRRVCHGGKVFELRVPRSRNSNFYPMLLGVLKDQEEEAQKLVSSLYCSGLTTEQVGKIYEQFYGKHYSKSQVSRLLNTAREDVNAWLGRKLEKRYPILYIDATYVLTRRDESVSNEAYYTVLGVKEDRTREVLTVVNFPVESATNWKDVFEDLKARGVQEVNLLVCDGLPGIENVLADTFPRADLQLCTVHLKRNIAGKVKPRDKKQVLEELKQICAPDQWEISPEKAFLKFKEFIVRWQKSYPVLKRYCHDRYRFYFTYFKYEREIRGMIYTTNWIERLNRDYKRVINMRGAMPNPRAVILLMGTVAQNADIYKYPIYNFLESRLFY</sequence>
<evidence type="ECO:0000313" key="8">
    <source>
        <dbReference type="Proteomes" id="UP000270673"/>
    </source>
</evidence>
<dbReference type="InterPro" id="IPR001207">
    <property type="entry name" value="Transposase_mutator"/>
</dbReference>
<dbReference type="OrthoDB" id="9779930at2"/>
<dbReference type="NCBIfam" id="NF033543">
    <property type="entry name" value="transpos_IS256"/>
    <property type="match status" value="1"/>
</dbReference>
<dbReference type="GO" id="GO:0006313">
    <property type="term" value="P:DNA transposition"/>
    <property type="evidence" value="ECO:0007669"/>
    <property type="project" value="UniProtKB-UniRule"/>
</dbReference>
<dbReference type="EMBL" id="CP032819">
    <property type="protein sequence ID" value="AZS29834.1"/>
    <property type="molecule type" value="Genomic_DNA"/>
</dbReference>
<dbReference type="PANTHER" id="PTHR33217">
    <property type="entry name" value="TRANSPOSASE FOR INSERTION SEQUENCE ELEMENT IS1081"/>
    <property type="match status" value="1"/>
</dbReference>
<name>A0A3Q9IPL7_9BACT</name>
<evidence type="ECO:0000256" key="5">
    <source>
        <dbReference type="ARBA" id="ARBA00023172"/>
    </source>
</evidence>
<dbReference type="KEGG" id="buy:D8S85_09930"/>